<name>A0A0M0J8X2_9EUKA</name>
<protein>
    <submittedName>
        <fullName evidence="1">Uncharacterized protein</fullName>
    </submittedName>
</protein>
<reference evidence="2" key="1">
    <citation type="journal article" date="2015" name="PLoS Genet.">
        <title>Genome Sequence and Transcriptome Analyses of Chrysochromulina tobin: Metabolic Tools for Enhanced Algal Fitness in the Prominent Order Prymnesiales (Haptophyceae).</title>
        <authorList>
            <person name="Hovde B.T."/>
            <person name="Deodato C.R."/>
            <person name="Hunsperger H.M."/>
            <person name="Ryken S.A."/>
            <person name="Yost W."/>
            <person name="Jha R.K."/>
            <person name="Patterson J."/>
            <person name="Monnat R.J. Jr."/>
            <person name="Barlow S.B."/>
            <person name="Starkenburg S.R."/>
            <person name="Cattolico R.A."/>
        </authorList>
    </citation>
    <scope>NUCLEOTIDE SEQUENCE</scope>
    <source>
        <strain evidence="2">CCMP291</strain>
    </source>
</reference>
<evidence type="ECO:0000313" key="2">
    <source>
        <dbReference type="Proteomes" id="UP000037460"/>
    </source>
</evidence>
<comment type="caution">
    <text evidence="1">The sequence shown here is derived from an EMBL/GenBank/DDBJ whole genome shotgun (WGS) entry which is preliminary data.</text>
</comment>
<dbReference type="Proteomes" id="UP000037460">
    <property type="component" value="Unassembled WGS sequence"/>
</dbReference>
<dbReference type="AlphaFoldDB" id="A0A0M0J8X2"/>
<proteinExistence type="predicted"/>
<gene>
    <name evidence="1" type="ORF">Ctob_000647</name>
</gene>
<organism evidence="1 2">
    <name type="scientific">Chrysochromulina tobinii</name>
    <dbReference type="NCBI Taxonomy" id="1460289"/>
    <lineage>
        <taxon>Eukaryota</taxon>
        <taxon>Haptista</taxon>
        <taxon>Haptophyta</taxon>
        <taxon>Prymnesiophyceae</taxon>
        <taxon>Prymnesiales</taxon>
        <taxon>Chrysochromulinaceae</taxon>
        <taxon>Chrysochromulina</taxon>
    </lineage>
</organism>
<sequence length="425" mass="46658">MVAERPAPVVTERPAPVVTERPVPKGWAEKKPSLEATGARAQVLVIVSDHGSGTSNFANALNTHPCVQDIGEPFGMGQMLWAASDETAACSGKRTPDSIFDTDSTGTLKNTNNPKLNTKIEAVLKSLKLGKLQVATGVNVRSLYEGLTYDLADYFVRIHDLICKEVPADVCPPSNCTISLKMFPNYVNGRTPTHHTKDDVAFSSCEEAINVKAMTAWKDALMSFEQNPKITTIAYQRDELHRQFSNFHRFDDAGTEFDCSLPRPLDMFQTFSKDHTDAQLQSEDCWEDSNKCLSEALKLVGLSAEPMGPEATELMAGVDLKESKDNDGGVRAVDKYLDPDSKSCSTNPTATFKRLENFGVQMLAPGGLSKLAAPHQVRGAQGWDATFGWDVPGWDANFVPSTPQVIFEEYEEPESTQTPLDFLDE</sequence>
<keyword evidence="2" id="KW-1185">Reference proteome</keyword>
<evidence type="ECO:0000313" key="1">
    <source>
        <dbReference type="EMBL" id="KOO22802.1"/>
    </source>
</evidence>
<dbReference type="EMBL" id="JWZX01003249">
    <property type="protein sequence ID" value="KOO22802.1"/>
    <property type="molecule type" value="Genomic_DNA"/>
</dbReference>
<accession>A0A0M0J8X2</accession>